<evidence type="ECO:0000256" key="8">
    <source>
        <dbReference type="ARBA" id="ARBA00022705"/>
    </source>
</evidence>
<accession>A0A7W4W837</accession>
<dbReference type="InterPro" id="IPR011708">
    <property type="entry name" value="DNA_pol3_alpha_NTPase_dom"/>
</dbReference>
<dbReference type="InterPro" id="IPR003141">
    <property type="entry name" value="Pol/His_phosphatase_N"/>
</dbReference>
<dbReference type="NCBIfam" id="NF004225">
    <property type="entry name" value="PRK05672.1"/>
    <property type="match status" value="1"/>
</dbReference>
<evidence type="ECO:0000256" key="11">
    <source>
        <dbReference type="ARBA" id="ARBA00023204"/>
    </source>
</evidence>
<keyword evidence="7 13" id="KW-0548">Nucleotidyltransferase</keyword>
<feature type="domain" description="Polymerase/histidinol phosphatase N-terminal" evidence="14">
    <location>
        <begin position="16"/>
        <end position="88"/>
    </location>
</feature>
<dbReference type="CDD" id="cd04485">
    <property type="entry name" value="DnaE_OBF"/>
    <property type="match status" value="1"/>
</dbReference>
<dbReference type="InterPro" id="IPR004013">
    <property type="entry name" value="PHP_dom"/>
</dbReference>
<keyword evidence="11 13" id="KW-0234">DNA repair</keyword>
<dbReference type="SMART" id="SM00481">
    <property type="entry name" value="POLIIIAc"/>
    <property type="match status" value="1"/>
</dbReference>
<dbReference type="InterPro" id="IPR023073">
    <property type="entry name" value="DnaE2"/>
</dbReference>
<dbReference type="PANTHER" id="PTHR32294:SF4">
    <property type="entry name" value="ERROR-PRONE DNA POLYMERASE"/>
    <property type="match status" value="1"/>
</dbReference>
<evidence type="ECO:0000256" key="3">
    <source>
        <dbReference type="ARBA" id="ARBA00012417"/>
    </source>
</evidence>
<keyword evidence="6 13" id="KW-0808">Transferase</keyword>
<evidence type="ECO:0000313" key="15">
    <source>
        <dbReference type="EMBL" id="MBB3059445.1"/>
    </source>
</evidence>
<evidence type="ECO:0000256" key="9">
    <source>
        <dbReference type="ARBA" id="ARBA00022763"/>
    </source>
</evidence>
<comment type="function">
    <text evidence="13">DNA polymerase involved in damage-induced mutagenesis and translesion synthesis (TLS). It is not the major replicative DNA polymerase.</text>
</comment>
<reference evidence="15 16" key="1">
    <citation type="submission" date="2020-08" db="EMBL/GenBank/DDBJ databases">
        <title>Genomic Encyclopedia of Type Strains, Phase III (KMG-III): the genomes of soil and plant-associated and newly described type strains.</title>
        <authorList>
            <person name="Whitman W."/>
        </authorList>
    </citation>
    <scope>NUCLEOTIDE SEQUENCE [LARGE SCALE GENOMIC DNA]</scope>
    <source>
        <strain evidence="15 16">CECT 8799</strain>
    </source>
</reference>
<comment type="caution">
    <text evidence="15">The sequence shown here is derived from an EMBL/GenBank/DDBJ whole genome shotgun (WGS) entry which is preliminary data.</text>
</comment>
<comment type="subcellular location">
    <subcellularLocation>
        <location evidence="1 13">Cytoplasm</location>
    </subcellularLocation>
</comment>
<keyword evidence="10 13" id="KW-0239">DNA-directed DNA polymerase</keyword>
<dbReference type="Pfam" id="PF07733">
    <property type="entry name" value="DNA_pol3_alpha"/>
    <property type="match status" value="1"/>
</dbReference>
<dbReference type="EMBL" id="JACHWZ010000001">
    <property type="protein sequence ID" value="MBB3059445.1"/>
    <property type="molecule type" value="Genomic_DNA"/>
</dbReference>
<keyword evidence="8 13" id="KW-0235">DNA replication</keyword>
<comment type="catalytic activity">
    <reaction evidence="12 13">
        <text>DNA(n) + a 2'-deoxyribonucleoside 5'-triphosphate = DNA(n+1) + diphosphate</text>
        <dbReference type="Rhea" id="RHEA:22508"/>
        <dbReference type="Rhea" id="RHEA-COMP:17339"/>
        <dbReference type="Rhea" id="RHEA-COMP:17340"/>
        <dbReference type="ChEBI" id="CHEBI:33019"/>
        <dbReference type="ChEBI" id="CHEBI:61560"/>
        <dbReference type="ChEBI" id="CHEBI:173112"/>
        <dbReference type="EC" id="2.7.7.7"/>
    </reaction>
</comment>
<dbReference type="InterPro" id="IPR004805">
    <property type="entry name" value="DnaE2/DnaE/PolC"/>
</dbReference>
<dbReference type="InterPro" id="IPR012340">
    <property type="entry name" value="NA-bd_OB-fold"/>
</dbReference>
<dbReference type="Proteomes" id="UP000535937">
    <property type="component" value="Unassembled WGS sequence"/>
</dbReference>
<dbReference type="Gene3D" id="2.40.50.140">
    <property type="entry name" value="Nucleic acid-binding proteins"/>
    <property type="match status" value="1"/>
</dbReference>
<gene>
    <name evidence="13" type="primary">dnaE2</name>
    <name evidence="15" type="ORF">FHS09_000246</name>
</gene>
<dbReference type="AlphaFoldDB" id="A0A7W4W837"/>
<dbReference type="InterPro" id="IPR040982">
    <property type="entry name" value="DNA_pol3_finger"/>
</dbReference>
<evidence type="ECO:0000256" key="5">
    <source>
        <dbReference type="ARBA" id="ARBA00022490"/>
    </source>
</evidence>
<dbReference type="Gene3D" id="3.20.20.140">
    <property type="entry name" value="Metal-dependent hydrolases"/>
    <property type="match status" value="1"/>
</dbReference>
<dbReference type="Pfam" id="PF02811">
    <property type="entry name" value="PHP"/>
    <property type="match status" value="1"/>
</dbReference>
<dbReference type="GO" id="GO:0006260">
    <property type="term" value="P:DNA replication"/>
    <property type="evidence" value="ECO:0007669"/>
    <property type="project" value="UniProtKB-KW"/>
</dbReference>
<dbReference type="InterPro" id="IPR029460">
    <property type="entry name" value="DNAPol_HHH"/>
</dbReference>
<dbReference type="PANTHER" id="PTHR32294">
    <property type="entry name" value="DNA POLYMERASE III SUBUNIT ALPHA"/>
    <property type="match status" value="1"/>
</dbReference>
<evidence type="ECO:0000256" key="6">
    <source>
        <dbReference type="ARBA" id="ARBA00022679"/>
    </source>
</evidence>
<dbReference type="GO" id="GO:0006281">
    <property type="term" value="P:DNA repair"/>
    <property type="evidence" value="ECO:0007669"/>
    <property type="project" value="UniProtKB-UniRule"/>
</dbReference>
<evidence type="ECO:0000313" key="16">
    <source>
        <dbReference type="Proteomes" id="UP000535937"/>
    </source>
</evidence>
<dbReference type="CDD" id="cd07434">
    <property type="entry name" value="PHP_PolIIIA_DnaE2"/>
    <property type="match status" value="1"/>
</dbReference>
<dbReference type="Pfam" id="PF01336">
    <property type="entry name" value="tRNA_anti-codon"/>
    <property type="match status" value="1"/>
</dbReference>
<keyword evidence="16" id="KW-1185">Reference proteome</keyword>
<dbReference type="EC" id="2.7.7.7" evidence="3 13"/>
<dbReference type="HAMAP" id="MF_01902">
    <property type="entry name" value="DNApol_error_prone"/>
    <property type="match status" value="1"/>
</dbReference>
<dbReference type="NCBIfam" id="TIGR00594">
    <property type="entry name" value="polc"/>
    <property type="match status" value="1"/>
</dbReference>
<dbReference type="Pfam" id="PF17657">
    <property type="entry name" value="DNA_pol3_finger"/>
    <property type="match status" value="1"/>
</dbReference>
<dbReference type="GO" id="GO:0003887">
    <property type="term" value="F:DNA-directed DNA polymerase activity"/>
    <property type="evidence" value="ECO:0007669"/>
    <property type="project" value="UniProtKB-UniRule"/>
</dbReference>
<dbReference type="SUPFAM" id="SSF89550">
    <property type="entry name" value="PHP domain-like"/>
    <property type="match status" value="1"/>
</dbReference>
<evidence type="ECO:0000256" key="13">
    <source>
        <dbReference type="HAMAP-Rule" id="MF_01902"/>
    </source>
</evidence>
<proteinExistence type="inferred from homology"/>
<protein>
    <recommendedName>
        <fullName evidence="4 13">Error-prone DNA polymerase</fullName>
        <ecNumber evidence="3 13">2.7.7.7</ecNumber>
    </recommendedName>
</protein>
<dbReference type="GO" id="GO:0008408">
    <property type="term" value="F:3'-5' exonuclease activity"/>
    <property type="evidence" value="ECO:0007669"/>
    <property type="project" value="InterPro"/>
</dbReference>
<comment type="similarity">
    <text evidence="2 13">Belongs to the DNA polymerase type-C family. DnaE2 subfamily.</text>
</comment>
<dbReference type="GO" id="GO:0003676">
    <property type="term" value="F:nucleic acid binding"/>
    <property type="evidence" value="ECO:0007669"/>
    <property type="project" value="InterPro"/>
</dbReference>
<sequence length="1090" mass="123890">MIDKVHFQHRPTMQYAELFCQSNFSFLQGASHPQELVQTAHRLGYSALAITDECSLSGIVRAYKELETLKASDSNLKLICGSFFRLQEGGQLVLLAPNKSAYSELCQLISTSRLRAEKGQYQTHLQDLLDLCRETIAIWTPQGGKALFIPEELKRHFANRLYIALNNPLGGHQNQKILDLMQFAQQEQLPLVATNAVLMHCRSRKPLQDVLNANYHNCTLEQLGYRLEQNAERYLRPLSDIAALYPRGAIENTLAIADRCHFSLGELCYQYPSEVLPAGKNASDYLRELVLEGAAKRWPEGTPEKIAKQIEKELGIITELHYEHYFLTIYDIVQYARNQHILHQGRGSAANSVVCYCLFITEVDPEKIELLFERFISRERNEPPDIDVDFEHERREEVIQYVYEKYGRHRAGLAATKISYRFKSALRDIGKALGIGAATIERLQAERAWWDKLEDFPQQIQKAGIDPDSTAGKMLPKLLLQIYGFPRHLSQHVGGFVITEQPLHTLVPIENAAMEDRTIVQWDKEDIEDLKLMKVDILALGMLTALRKSLSYIALYGLKLKLQDIPREDPEVYEMLCQADTVGVFQVESRAQMSMLPRLQPRRFYELVIEVAIVRPGPIQGGMVHPYLRRKQKLEPVVYPHSNLEPVLNRTLGVPIFQEQVIQLSMVAAGFSGGEADELRRAMASWGKNGNLHKFKDKLIQGMLANGYEQRFAEQLFEQMKGFGSYGFPESHSASFALLAYFSAWVKYHHPAAFYCGLLNSQPMGFYAPAQLVYDAQRHNVKVLPIDVLHSHWDHRLELYSPLPLVGEGLGERALPCRSGGAAIRPWPRSTQTEYLEIQEPSQALPTSHPSFRRTPESSPPALRLGMRLIKGLDEQTAITICKIRADQGFHSQPQFRERTHLPTDQLAALASANALGSLSDNRYLNTWQSLNYEITDQATPGYHPGNSQEDNSYSDYASTGLTLREHPIALLRRRDHYRNHLTAAQLKDCTDGQQVQVLGLVTCRQRPGSASGVLFLTLEDETGVVNVVVWAKVQQRYRREIQRGNILEIEGLIQLNKDRGESQYSVIHLIGKKIRGLAWREIQKVRSFH</sequence>
<evidence type="ECO:0000259" key="14">
    <source>
        <dbReference type="SMART" id="SM00481"/>
    </source>
</evidence>
<dbReference type="Pfam" id="PF14579">
    <property type="entry name" value="HHH_6"/>
    <property type="match status" value="1"/>
</dbReference>
<evidence type="ECO:0000256" key="12">
    <source>
        <dbReference type="ARBA" id="ARBA00049244"/>
    </source>
</evidence>
<dbReference type="GO" id="GO:0005737">
    <property type="term" value="C:cytoplasm"/>
    <property type="evidence" value="ECO:0007669"/>
    <property type="project" value="UniProtKB-SubCell"/>
</dbReference>
<evidence type="ECO:0000256" key="4">
    <source>
        <dbReference type="ARBA" id="ARBA00017273"/>
    </source>
</evidence>
<keyword evidence="9 13" id="KW-0227">DNA damage</keyword>
<dbReference type="InterPro" id="IPR004365">
    <property type="entry name" value="NA-bd_OB_tRNA"/>
</dbReference>
<organism evidence="15 16">
    <name type="scientific">Microbulbifer rhizosphaerae</name>
    <dbReference type="NCBI Taxonomy" id="1562603"/>
    <lineage>
        <taxon>Bacteria</taxon>
        <taxon>Pseudomonadati</taxon>
        <taxon>Pseudomonadota</taxon>
        <taxon>Gammaproteobacteria</taxon>
        <taxon>Cellvibrionales</taxon>
        <taxon>Microbulbiferaceae</taxon>
        <taxon>Microbulbifer</taxon>
    </lineage>
</organism>
<evidence type="ECO:0000256" key="1">
    <source>
        <dbReference type="ARBA" id="ARBA00004496"/>
    </source>
</evidence>
<dbReference type="InterPro" id="IPR016195">
    <property type="entry name" value="Pol/histidinol_Pase-like"/>
</dbReference>
<evidence type="ECO:0000256" key="7">
    <source>
        <dbReference type="ARBA" id="ARBA00022695"/>
    </source>
</evidence>
<evidence type="ECO:0000256" key="2">
    <source>
        <dbReference type="ARBA" id="ARBA00007391"/>
    </source>
</evidence>
<keyword evidence="5 13" id="KW-0963">Cytoplasm</keyword>
<name>A0A7W4W837_9GAMM</name>
<evidence type="ECO:0000256" key="10">
    <source>
        <dbReference type="ARBA" id="ARBA00022932"/>
    </source>
</evidence>